<protein>
    <submittedName>
        <fullName evidence="2">Uncharacterized protein</fullName>
    </submittedName>
</protein>
<name>A0A8H5DS75_FUSOX</name>
<feature type="region of interest" description="Disordered" evidence="1">
    <location>
        <begin position="1"/>
        <end position="31"/>
    </location>
</feature>
<dbReference type="GO" id="GO:0008202">
    <property type="term" value="P:steroid metabolic process"/>
    <property type="evidence" value="ECO:0007669"/>
    <property type="project" value="TreeGrafter"/>
</dbReference>
<dbReference type="Proteomes" id="UP000558688">
    <property type="component" value="Unassembled WGS sequence"/>
</dbReference>
<gene>
    <name evidence="2" type="ORF">FOXYS1_15740</name>
</gene>
<reference evidence="2" key="1">
    <citation type="submission" date="2020-02" db="EMBL/GenBank/DDBJ databases">
        <title>Identification and distribution of gene clusters putatively required for synthesis of sphingolipid metabolism inhibitors in phylogenetically diverse species of the filamentous fungus Fusarium.</title>
        <authorList>
            <person name="Kim H.-S."/>
            <person name="Busman M."/>
            <person name="Brown D.W."/>
            <person name="Divon H."/>
            <person name="Uhlig S."/>
            <person name="Proctor R.H."/>
        </authorList>
    </citation>
    <scope>NUCLEOTIDE SEQUENCE [LARGE SCALE GENOMIC DNA]</scope>
    <source>
        <strain evidence="2">NRRL 39464</strain>
    </source>
</reference>
<dbReference type="InterPro" id="IPR036318">
    <property type="entry name" value="FAD-bd_PCMH-like_sf"/>
</dbReference>
<dbReference type="GO" id="GO:0000246">
    <property type="term" value="F:Delta24(24-1) sterol reductase activity"/>
    <property type="evidence" value="ECO:0007669"/>
    <property type="project" value="TreeGrafter"/>
</dbReference>
<proteinExistence type="predicted"/>
<dbReference type="PANTHER" id="PTHR10801">
    <property type="entry name" value="24-DEHYDROCHOLESTEROL REDUCTASE"/>
    <property type="match status" value="1"/>
</dbReference>
<sequence length="98" mass="10837">MSLIASPQEQNKSPPDLEPGSPSPAMERHKQAVTTIASAVRGFFERREPYRIFHGSTNSTRPQQTGKPVVDISALRNVLQVDRATRTALVEPNVPMDK</sequence>
<evidence type="ECO:0000313" key="3">
    <source>
        <dbReference type="Proteomes" id="UP000558688"/>
    </source>
</evidence>
<organism evidence="2 3">
    <name type="scientific">Fusarium oxysporum</name>
    <name type="common">Fusarium vascular wilt</name>
    <dbReference type="NCBI Taxonomy" id="5507"/>
    <lineage>
        <taxon>Eukaryota</taxon>
        <taxon>Fungi</taxon>
        <taxon>Dikarya</taxon>
        <taxon>Ascomycota</taxon>
        <taxon>Pezizomycotina</taxon>
        <taxon>Sordariomycetes</taxon>
        <taxon>Hypocreomycetidae</taxon>
        <taxon>Hypocreales</taxon>
        <taxon>Nectriaceae</taxon>
        <taxon>Fusarium</taxon>
        <taxon>Fusarium oxysporum species complex</taxon>
    </lineage>
</organism>
<dbReference type="SUPFAM" id="SSF56176">
    <property type="entry name" value="FAD-binding/transporter-associated domain-like"/>
    <property type="match status" value="1"/>
</dbReference>
<comment type="caution">
    <text evidence="2">The sequence shown here is derived from an EMBL/GenBank/DDBJ whole genome shotgun (WGS) entry which is preliminary data.</text>
</comment>
<accession>A0A8H5DS75</accession>
<evidence type="ECO:0000313" key="2">
    <source>
        <dbReference type="EMBL" id="KAF5233808.1"/>
    </source>
</evidence>
<dbReference type="InterPro" id="IPR040165">
    <property type="entry name" value="Diminuto-like"/>
</dbReference>
<dbReference type="AlphaFoldDB" id="A0A8H5DS75"/>
<dbReference type="GO" id="GO:0005737">
    <property type="term" value="C:cytoplasm"/>
    <property type="evidence" value="ECO:0007669"/>
    <property type="project" value="TreeGrafter"/>
</dbReference>
<dbReference type="GO" id="GO:0050660">
    <property type="term" value="F:flavin adenine dinucleotide binding"/>
    <property type="evidence" value="ECO:0007669"/>
    <property type="project" value="InterPro"/>
</dbReference>
<feature type="non-terminal residue" evidence="2">
    <location>
        <position position="98"/>
    </location>
</feature>
<evidence type="ECO:0000256" key="1">
    <source>
        <dbReference type="SAM" id="MobiDB-lite"/>
    </source>
</evidence>
<dbReference type="GO" id="GO:0016020">
    <property type="term" value="C:membrane"/>
    <property type="evidence" value="ECO:0007669"/>
    <property type="project" value="TreeGrafter"/>
</dbReference>
<dbReference type="EMBL" id="JAAFOW010004399">
    <property type="protein sequence ID" value="KAF5233808.1"/>
    <property type="molecule type" value="Genomic_DNA"/>
</dbReference>
<dbReference type="PANTHER" id="PTHR10801:SF10">
    <property type="entry name" value="FAD BINDING DOMAIN PROTEIN (AFU_ORTHOLOGUE AFUA_6G14300)"/>
    <property type="match status" value="1"/>
</dbReference>
<feature type="compositionally biased region" description="Polar residues" evidence="1">
    <location>
        <begin position="1"/>
        <end position="13"/>
    </location>
</feature>